<organism evidence="1 2">
    <name type="scientific">Corynebacterium occultum</name>
    <dbReference type="NCBI Taxonomy" id="2675219"/>
    <lineage>
        <taxon>Bacteria</taxon>
        <taxon>Bacillati</taxon>
        <taxon>Actinomycetota</taxon>
        <taxon>Actinomycetes</taxon>
        <taxon>Mycobacteriales</taxon>
        <taxon>Corynebacteriaceae</taxon>
        <taxon>Corynebacterium</taxon>
    </lineage>
</organism>
<dbReference type="RefSeq" id="WP_156230887.1">
    <property type="nucleotide sequence ID" value="NZ_CP046455.1"/>
</dbReference>
<name>A0A6B8W5Y4_9CORY</name>
<protein>
    <submittedName>
        <fullName evidence="1">Uncharacterized protein</fullName>
    </submittedName>
</protein>
<keyword evidence="2" id="KW-1185">Reference proteome</keyword>
<dbReference type="KEGG" id="cok:COCCU_07265"/>
<evidence type="ECO:0000313" key="1">
    <source>
        <dbReference type="EMBL" id="QGU07387.1"/>
    </source>
</evidence>
<reference evidence="1 2" key="1">
    <citation type="submission" date="2019-11" db="EMBL/GenBank/DDBJ databases">
        <title>Complete genome sequence of Corynebacterium kalinowskii 1959, a novel Corynebacterium species isolated from soil of a small paddock in Vilsendorf, Germany.</title>
        <authorList>
            <person name="Schaffert L."/>
            <person name="Ruwe M."/>
            <person name="Milse J."/>
            <person name="Hanuschka K."/>
            <person name="Ortseifen V."/>
            <person name="Droste J."/>
            <person name="Brandt D."/>
            <person name="Schlueter L."/>
            <person name="Kutter Y."/>
            <person name="Vinke S."/>
            <person name="Viehoefer P."/>
            <person name="Jacob L."/>
            <person name="Luebke N.-C."/>
            <person name="Schulte-Berndt E."/>
            <person name="Hain C."/>
            <person name="Linder M."/>
            <person name="Schmidt P."/>
            <person name="Wollenschlaeger L."/>
            <person name="Luttermann T."/>
            <person name="Thieme E."/>
            <person name="Hassa J."/>
            <person name="Haak M."/>
            <person name="Wittchen M."/>
            <person name="Mentz A."/>
            <person name="Persicke M."/>
            <person name="Busche T."/>
            <person name="Ruckert C."/>
        </authorList>
    </citation>
    <scope>NUCLEOTIDE SEQUENCE [LARGE SCALE GENOMIC DNA]</scope>
    <source>
        <strain evidence="1 2">2039</strain>
    </source>
</reference>
<proteinExistence type="predicted"/>
<gene>
    <name evidence="1" type="ORF">COCCU_07265</name>
</gene>
<dbReference type="Proteomes" id="UP000424462">
    <property type="component" value="Chromosome"/>
</dbReference>
<accession>A0A6B8W5Y4</accession>
<sequence>MYKTDLNPDPFDSPEGQELFRCIKVLAQQNFPLSWKETSYITQATGFILENGWTTLAQAHAMCPGGVQRILSENGIIR</sequence>
<dbReference type="EMBL" id="CP046455">
    <property type="protein sequence ID" value="QGU07387.1"/>
    <property type="molecule type" value="Genomic_DNA"/>
</dbReference>
<dbReference type="AlphaFoldDB" id="A0A6B8W5Y4"/>
<evidence type="ECO:0000313" key="2">
    <source>
        <dbReference type="Proteomes" id="UP000424462"/>
    </source>
</evidence>